<keyword evidence="3" id="KW-1185">Reference proteome</keyword>
<keyword evidence="1" id="KW-1133">Transmembrane helix</keyword>
<reference evidence="2 3" key="1">
    <citation type="submission" date="2019-12" db="EMBL/GenBank/DDBJ databases">
        <title>Strain KN286 was isolated from seawater, which was collected from Caroline Seamount in the tropical western Pacific.</title>
        <authorList>
            <person name="Wang Q."/>
        </authorList>
    </citation>
    <scope>NUCLEOTIDE SEQUENCE [LARGE SCALE GENOMIC DNA]</scope>
    <source>
        <strain evidence="2 3">KN286</strain>
    </source>
</reference>
<dbReference type="AlphaFoldDB" id="A0A6B0TXI3"/>
<feature type="transmembrane region" description="Helical" evidence="1">
    <location>
        <begin position="67"/>
        <end position="87"/>
    </location>
</feature>
<dbReference type="Proteomes" id="UP000436016">
    <property type="component" value="Unassembled WGS sequence"/>
</dbReference>
<organism evidence="2 3">
    <name type="scientific">Oceanomicrobium pacificus</name>
    <dbReference type="NCBI Taxonomy" id="2692916"/>
    <lineage>
        <taxon>Bacteria</taxon>
        <taxon>Pseudomonadati</taxon>
        <taxon>Pseudomonadota</taxon>
        <taxon>Alphaproteobacteria</taxon>
        <taxon>Rhodobacterales</taxon>
        <taxon>Paracoccaceae</taxon>
        <taxon>Oceanomicrobium</taxon>
    </lineage>
</organism>
<keyword evidence="1" id="KW-0472">Membrane</keyword>
<evidence type="ECO:0000313" key="3">
    <source>
        <dbReference type="Proteomes" id="UP000436016"/>
    </source>
</evidence>
<name>A0A6B0TXI3_9RHOB</name>
<keyword evidence="1" id="KW-0812">Transmembrane</keyword>
<accession>A0A6B0TXI3</accession>
<evidence type="ECO:0000313" key="2">
    <source>
        <dbReference type="EMBL" id="MXU66002.1"/>
    </source>
</evidence>
<proteinExistence type="predicted"/>
<feature type="transmembrane region" description="Helical" evidence="1">
    <location>
        <begin position="93"/>
        <end position="119"/>
    </location>
</feature>
<evidence type="ECO:0008006" key="4">
    <source>
        <dbReference type="Google" id="ProtNLM"/>
    </source>
</evidence>
<evidence type="ECO:0000256" key="1">
    <source>
        <dbReference type="SAM" id="Phobius"/>
    </source>
</evidence>
<gene>
    <name evidence="2" type="ORF">GSH16_11120</name>
</gene>
<sequence length="127" mass="13633">MIRMLVSALMFTLGNAVGLLLAVWFLPEFTIDPVSFVVAVLLFTVIEVIASPLLTKMSLKNVPAMQGGVALVTTFVGLGITGAVLAGMEIGGITTWLAATLLVWLGALVAHLVLPMFMFKKVMEERR</sequence>
<protein>
    <recommendedName>
        <fullName evidence="4">4 TMS phage holin, superfamily IV</fullName>
    </recommendedName>
</protein>
<comment type="caution">
    <text evidence="2">The sequence shown here is derived from an EMBL/GenBank/DDBJ whole genome shotgun (WGS) entry which is preliminary data.</text>
</comment>
<dbReference type="EMBL" id="WUWG01000003">
    <property type="protein sequence ID" value="MXU66002.1"/>
    <property type="molecule type" value="Genomic_DNA"/>
</dbReference>
<feature type="transmembrane region" description="Helical" evidence="1">
    <location>
        <begin position="34"/>
        <end position="55"/>
    </location>
</feature>